<protein>
    <submittedName>
        <fullName evidence="2">Uncharacterized protein</fullName>
    </submittedName>
</protein>
<sequence>MTVSSRCVLDERPTAARTVGLTRKHVLMLALAIEVLAFGASRADRYQRPAVVVDQPATIGHAIV</sequence>
<name>A0A7W6F6T7_9HYPH</name>
<organism evidence="2 3">
    <name type="scientific">Methylobacterium brachythecii</name>
    <dbReference type="NCBI Taxonomy" id="1176177"/>
    <lineage>
        <taxon>Bacteria</taxon>
        <taxon>Pseudomonadati</taxon>
        <taxon>Pseudomonadota</taxon>
        <taxon>Alphaproteobacteria</taxon>
        <taxon>Hyphomicrobiales</taxon>
        <taxon>Methylobacteriaceae</taxon>
        <taxon>Methylobacterium</taxon>
    </lineage>
</organism>
<evidence type="ECO:0000313" key="1">
    <source>
        <dbReference type="EMBL" id="GLS42534.1"/>
    </source>
</evidence>
<comment type="caution">
    <text evidence="2">The sequence shown here is derived from an EMBL/GenBank/DDBJ whole genome shotgun (WGS) entry which is preliminary data.</text>
</comment>
<proteinExistence type="predicted"/>
<reference evidence="1" key="1">
    <citation type="journal article" date="2014" name="Int. J. Syst. Evol. Microbiol.">
        <title>Complete genome of a new Firmicutes species belonging to the dominant human colonic microbiota ('Ruminococcus bicirculans') reveals two chromosomes and a selective capacity to utilize plant glucans.</title>
        <authorList>
            <consortium name="NISC Comparative Sequencing Program"/>
            <person name="Wegmann U."/>
            <person name="Louis P."/>
            <person name="Goesmann A."/>
            <person name="Henrissat B."/>
            <person name="Duncan S.H."/>
            <person name="Flint H.J."/>
        </authorList>
    </citation>
    <scope>NUCLEOTIDE SEQUENCE</scope>
    <source>
        <strain evidence="1">NBRC 107710</strain>
    </source>
</reference>
<evidence type="ECO:0000313" key="4">
    <source>
        <dbReference type="Proteomes" id="UP001156881"/>
    </source>
</evidence>
<gene>
    <name evidence="1" type="ORF">GCM10007884_05190</name>
    <name evidence="2" type="ORF">GGR33_002184</name>
</gene>
<accession>A0A7W6F6T7</accession>
<dbReference type="EMBL" id="BSPG01000001">
    <property type="protein sequence ID" value="GLS42534.1"/>
    <property type="molecule type" value="Genomic_DNA"/>
</dbReference>
<evidence type="ECO:0000313" key="2">
    <source>
        <dbReference type="EMBL" id="MBB3902689.1"/>
    </source>
</evidence>
<evidence type="ECO:0000313" key="3">
    <source>
        <dbReference type="Proteomes" id="UP000517759"/>
    </source>
</evidence>
<reference evidence="1" key="4">
    <citation type="submission" date="2023-01" db="EMBL/GenBank/DDBJ databases">
        <title>Draft genome sequence of Methylobacterium brachythecii strain NBRC 107710.</title>
        <authorList>
            <person name="Sun Q."/>
            <person name="Mori K."/>
        </authorList>
    </citation>
    <scope>NUCLEOTIDE SEQUENCE</scope>
    <source>
        <strain evidence="1">NBRC 107710</strain>
    </source>
</reference>
<dbReference type="AlphaFoldDB" id="A0A7W6F6T7"/>
<dbReference type="Proteomes" id="UP001156881">
    <property type="component" value="Unassembled WGS sequence"/>
</dbReference>
<keyword evidence="4" id="KW-1185">Reference proteome</keyword>
<dbReference type="Proteomes" id="UP000517759">
    <property type="component" value="Unassembled WGS sequence"/>
</dbReference>
<reference evidence="4" key="2">
    <citation type="journal article" date="2019" name="Int. J. Syst. Evol. Microbiol.">
        <title>The Global Catalogue of Microorganisms (GCM) 10K type strain sequencing project: providing services to taxonomists for standard genome sequencing and annotation.</title>
        <authorList>
            <consortium name="The Broad Institute Genomics Platform"/>
            <consortium name="The Broad Institute Genome Sequencing Center for Infectious Disease"/>
            <person name="Wu L."/>
            <person name="Ma J."/>
        </authorList>
    </citation>
    <scope>NUCLEOTIDE SEQUENCE [LARGE SCALE GENOMIC DNA]</scope>
    <source>
        <strain evidence="4">NBRC 107710</strain>
    </source>
</reference>
<reference evidence="2 3" key="3">
    <citation type="submission" date="2020-08" db="EMBL/GenBank/DDBJ databases">
        <title>Genomic Encyclopedia of Type Strains, Phase IV (KMG-IV): sequencing the most valuable type-strain genomes for metagenomic binning, comparative biology and taxonomic classification.</title>
        <authorList>
            <person name="Goeker M."/>
        </authorList>
    </citation>
    <scope>NUCLEOTIDE SEQUENCE [LARGE SCALE GENOMIC DNA]</scope>
    <source>
        <strain evidence="2 3">DSM 24105</strain>
    </source>
</reference>
<dbReference type="RefSeq" id="WP_183504823.1">
    <property type="nucleotide sequence ID" value="NZ_BSPG01000001.1"/>
</dbReference>
<dbReference type="EMBL" id="JACIDN010000003">
    <property type="protein sequence ID" value="MBB3902689.1"/>
    <property type="molecule type" value="Genomic_DNA"/>
</dbReference>